<dbReference type="PROSITE" id="PS50977">
    <property type="entry name" value="HTH_TETR_2"/>
    <property type="match status" value="1"/>
</dbReference>
<evidence type="ECO:0000256" key="1">
    <source>
        <dbReference type="ARBA" id="ARBA00023015"/>
    </source>
</evidence>
<dbReference type="PANTHER" id="PTHR47506">
    <property type="entry name" value="TRANSCRIPTIONAL REGULATORY PROTEIN"/>
    <property type="match status" value="1"/>
</dbReference>
<dbReference type="Gene3D" id="1.10.10.60">
    <property type="entry name" value="Homeodomain-like"/>
    <property type="match status" value="1"/>
</dbReference>
<dbReference type="SUPFAM" id="SSF46689">
    <property type="entry name" value="Homeodomain-like"/>
    <property type="match status" value="1"/>
</dbReference>
<keyword evidence="2 4" id="KW-0238">DNA-binding</keyword>
<evidence type="ECO:0000256" key="3">
    <source>
        <dbReference type="ARBA" id="ARBA00023163"/>
    </source>
</evidence>
<evidence type="ECO:0000313" key="6">
    <source>
        <dbReference type="EMBL" id="RZH26023.1"/>
    </source>
</evidence>
<dbReference type="InterPro" id="IPR001647">
    <property type="entry name" value="HTH_TetR"/>
</dbReference>
<evidence type="ECO:0000256" key="4">
    <source>
        <dbReference type="PROSITE-ProRule" id="PRU00335"/>
    </source>
</evidence>
<dbReference type="Gene3D" id="1.10.357.10">
    <property type="entry name" value="Tetracycline Repressor, domain 2"/>
    <property type="match status" value="1"/>
</dbReference>
<keyword evidence="1" id="KW-0805">Transcription regulation</keyword>
<evidence type="ECO:0000256" key="2">
    <source>
        <dbReference type="ARBA" id="ARBA00023125"/>
    </source>
</evidence>
<dbReference type="AlphaFoldDB" id="A0AAE8KF77"/>
<name>A0AAE8KF77_ACIPI</name>
<organism evidence="6 7">
    <name type="scientific">Acinetobacter pittii</name>
    <name type="common">Acinetobacter genomosp. 3</name>
    <dbReference type="NCBI Taxonomy" id="48296"/>
    <lineage>
        <taxon>Bacteria</taxon>
        <taxon>Pseudomonadati</taxon>
        <taxon>Pseudomonadota</taxon>
        <taxon>Gammaproteobacteria</taxon>
        <taxon>Moraxellales</taxon>
        <taxon>Moraxellaceae</taxon>
        <taxon>Acinetobacter</taxon>
        <taxon>Acinetobacter calcoaceticus/baumannii complex</taxon>
    </lineage>
</organism>
<dbReference type="InterPro" id="IPR036271">
    <property type="entry name" value="Tet_transcr_reg_TetR-rel_C_sf"/>
</dbReference>
<feature type="domain" description="HTH tetR-type" evidence="5">
    <location>
        <begin position="28"/>
        <end position="88"/>
    </location>
</feature>
<dbReference type="GO" id="GO:0003677">
    <property type="term" value="F:DNA binding"/>
    <property type="evidence" value="ECO:0007669"/>
    <property type="project" value="UniProtKB-UniRule"/>
</dbReference>
<protein>
    <submittedName>
        <fullName evidence="6">TetR/AcrR family transcriptional regulator</fullName>
    </submittedName>
</protein>
<feature type="DNA-binding region" description="H-T-H motif" evidence="4">
    <location>
        <begin position="51"/>
        <end position="70"/>
    </location>
</feature>
<proteinExistence type="predicted"/>
<dbReference type="Proteomes" id="UP000294065">
    <property type="component" value="Unassembled WGS sequence"/>
</dbReference>
<dbReference type="InterPro" id="IPR023772">
    <property type="entry name" value="DNA-bd_HTH_TetR-type_CS"/>
</dbReference>
<dbReference type="Pfam" id="PF00440">
    <property type="entry name" value="TetR_N"/>
    <property type="match status" value="1"/>
</dbReference>
<dbReference type="InterPro" id="IPR009057">
    <property type="entry name" value="Homeodomain-like_sf"/>
</dbReference>
<evidence type="ECO:0000313" key="7">
    <source>
        <dbReference type="Proteomes" id="UP000294065"/>
    </source>
</evidence>
<reference evidence="6 7" key="1">
    <citation type="submission" date="2019-02" db="EMBL/GenBank/DDBJ databases">
        <title>The Batch Genome Submission of Acinetobacter spp. strains.</title>
        <authorList>
            <person name="Qin J."/>
            <person name="Hu Y."/>
            <person name="Ye H."/>
            <person name="Wei L."/>
            <person name="Feng Y."/>
            <person name="Zong Z."/>
        </authorList>
    </citation>
    <scope>NUCLEOTIDE SEQUENCE [LARGE SCALE GENOMIC DNA]</scope>
    <source>
        <strain evidence="6 7">WCHAP100012</strain>
    </source>
</reference>
<evidence type="ECO:0000259" key="5">
    <source>
        <dbReference type="PROSITE" id="PS50977"/>
    </source>
</evidence>
<dbReference type="PANTHER" id="PTHR47506:SF1">
    <property type="entry name" value="HTH-TYPE TRANSCRIPTIONAL REGULATOR YJDC"/>
    <property type="match status" value="1"/>
</dbReference>
<dbReference type="RefSeq" id="WP_130174213.1">
    <property type="nucleotide sequence ID" value="NZ_CAJHHG010000008.1"/>
</dbReference>
<dbReference type="EMBL" id="SGTH01000009">
    <property type="protein sequence ID" value="RZH26023.1"/>
    <property type="molecule type" value="Genomic_DNA"/>
</dbReference>
<accession>A0AAE8KF77</accession>
<sequence length="217" mass="24408">MIFMTNRHETNLAVAEDALKKKRGRPKCFDEQEVLQKAMLLFWEHGYEATSISDLTHALEITPPSLYSAFGDKEGLFYKSVDYYLAHEGCPIDTIFVEAKTAKIAVELYLYDIVKRLVQPNKPAGCMVVVAAMNCSDATQDVQQNLLDKRIKTKEKLLKRLQQGVVQGDLSSHAPLQEMTDFYTTVIQGLTIQARDGASSEQLHKVVGHAVKAWTLF</sequence>
<comment type="caution">
    <text evidence="6">The sequence shown here is derived from an EMBL/GenBank/DDBJ whole genome shotgun (WGS) entry which is preliminary data.</text>
</comment>
<gene>
    <name evidence="6" type="ORF">EXD98_17865</name>
</gene>
<keyword evidence="3" id="KW-0804">Transcription</keyword>
<dbReference type="PROSITE" id="PS01081">
    <property type="entry name" value="HTH_TETR_1"/>
    <property type="match status" value="1"/>
</dbReference>
<dbReference type="SUPFAM" id="SSF48498">
    <property type="entry name" value="Tetracyclin repressor-like, C-terminal domain"/>
    <property type="match status" value="1"/>
</dbReference>